<dbReference type="EMBL" id="JAUSWC010000032">
    <property type="protein sequence ID" value="MDQ0491369.1"/>
    <property type="molecule type" value="Genomic_DNA"/>
</dbReference>
<protein>
    <recommendedName>
        <fullName evidence="4">Transposase</fullName>
    </recommendedName>
</protein>
<dbReference type="Proteomes" id="UP001236795">
    <property type="component" value="Unassembled WGS sequence"/>
</dbReference>
<evidence type="ECO:0008006" key="4">
    <source>
        <dbReference type="Google" id="ProtNLM"/>
    </source>
</evidence>
<proteinExistence type="predicted"/>
<evidence type="ECO:0000256" key="1">
    <source>
        <dbReference type="SAM" id="MobiDB-lite"/>
    </source>
</evidence>
<organism evidence="2 3">
    <name type="scientific">Streptomyces thermodiastaticus</name>
    <dbReference type="NCBI Taxonomy" id="44061"/>
    <lineage>
        <taxon>Bacteria</taxon>
        <taxon>Bacillati</taxon>
        <taxon>Actinomycetota</taxon>
        <taxon>Actinomycetes</taxon>
        <taxon>Kitasatosporales</taxon>
        <taxon>Streptomycetaceae</taxon>
        <taxon>Streptomyces</taxon>
    </lineage>
</organism>
<sequence>MVRHLKAAEDQGRLISKLTNYLRPSVLMVDECPRSRGSFKIVMHRAVSLRLLLRRCEPAVQRGLRGDRVHPARSTGDGLLKVVSTKARVVAGNWIVRAASPGLRFAPGRRGSWGFFLHVVSGSLAARPVWPRPWTLPPASCWRADPRRRPRGPTRMVRRRRPAAGRDRHRKLRGQQLRATSLPSNPSGGPGSTGAPGIPVSCRSSQRWRWRQGTRLMTELHCGWPSRLCRRVRWRGVGRGRSCRGRQCSRTAETPAPATPPHFTEAVSRQLHLRFQALFSRKR</sequence>
<gene>
    <name evidence="2" type="ORF">QO019_006266</name>
</gene>
<evidence type="ECO:0000313" key="2">
    <source>
        <dbReference type="EMBL" id="MDQ0491369.1"/>
    </source>
</evidence>
<feature type="region of interest" description="Disordered" evidence="1">
    <location>
        <begin position="145"/>
        <end position="201"/>
    </location>
</feature>
<keyword evidence="3" id="KW-1185">Reference proteome</keyword>
<reference evidence="2 3" key="1">
    <citation type="submission" date="2023-07" db="EMBL/GenBank/DDBJ databases">
        <title>Genomic Encyclopedia of Type Strains, Phase IV (KMG-IV): sequencing the most valuable type-strain genomes for metagenomic binning, comparative biology and taxonomic classification.</title>
        <authorList>
            <person name="Goeker M."/>
        </authorList>
    </citation>
    <scope>NUCLEOTIDE SEQUENCE [LARGE SCALE GENOMIC DNA]</scope>
    <source>
        <strain evidence="2 3">DSM 40573</strain>
    </source>
</reference>
<comment type="caution">
    <text evidence="2">The sequence shown here is derived from an EMBL/GenBank/DDBJ whole genome shotgun (WGS) entry which is preliminary data.</text>
</comment>
<evidence type="ECO:0000313" key="3">
    <source>
        <dbReference type="Proteomes" id="UP001236795"/>
    </source>
</evidence>
<feature type="compositionally biased region" description="Basic residues" evidence="1">
    <location>
        <begin position="146"/>
        <end position="173"/>
    </location>
</feature>
<accession>A0ABU0KQ09</accession>
<name>A0ABU0KQ09_9ACTN</name>